<reference evidence="3 4" key="1">
    <citation type="submission" date="2018-04" db="EMBL/GenBank/DDBJ databases">
        <title>Genomic Encyclopedia of Type Strains, Phase III (KMG-III): the genomes of soil and plant-associated and newly described type strains.</title>
        <authorList>
            <person name="Whitman W."/>
        </authorList>
    </citation>
    <scope>NUCLEOTIDE SEQUENCE [LARGE SCALE GENOMIC DNA]</scope>
    <source>
        <strain evidence="3 4">MA101b</strain>
    </source>
</reference>
<protein>
    <submittedName>
        <fullName evidence="3">PAP2 superfamily protein</fullName>
    </submittedName>
</protein>
<dbReference type="EMBL" id="QAOG01000004">
    <property type="protein sequence ID" value="PTQ59895.1"/>
    <property type="molecule type" value="Genomic_DNA"/>
</dbReference>
<feature type="signal peptide" evidence="1">
    <location>
        <begin position="1"/>
        <end position="24"/>
    </location>
</feature>
<keyword evidence="4" id="KW-1185">Reference proteome</keyword>
<dbReference type="SMART" id="SM00014">
    <property type="entry name" value="acidPPc"/>
    <property type="match status" value="1"/>
</dbReference>
<evidence type="ECO:0000256" key="1">
    <source>
        <dbReference type="SAM" id="SignalP"/>
    </source>
</evidence>
<evidence type="ECO:0000313" key="3">
    <source>
        <dbReference type="EMBL" id="PTQ59895.1"/>
    </source>
</evidence>
<gene>
    <name evidence="3" type="ORF">C8J26_2750</name>
</gene>
<dbReference type="RefSeq" id="WP_107958685.1">
    <property type="nucleotide sequence ID" value="NZ_QAOG01000004.1"/>
</dbReference>
<evidence type="ECO:0000259" key="2">
    <source>
        <dbReference type="SMART" id="SM00014"/>
    </source>
</evidence>
<feature type="domain" description="Phosphatidic acid phosphatase type 2/haloperoxidase" evidence="2">
    <location>
        <begin position="60"/>
        <end position="155"/>
    </location>
</feature>
<name>A0A2T5GKQ9_9SPHN</name>
<dbReference type="AlphaFoldDB" id="A0A2T5GKQ9"/>
<dbReference type="Pfam" id="PF01569">
    <property type="entry name" value="PAP2"/>
    <property type="match status" value="1"/>
</dbReference>
<dbReference type="PANTHER" id="PTHR14969">
    <property type="entry name" value="SPHINGOSINE-1-PHOSPHATE PHOSPHOHYDROLASE"/>
    <property type="match status" value="1"/>
</dbReference>
<dbReference type="Proteomes" id="UP000244189">
    <property type="component" value="Unassembled WGS sequence"/>
</dbReference>
<keyword evidence="1" id="KW-0732">Signal</keyword>
<dbReference type="SUPFAM" id="SSF48317">
    <property type="entry name" value="Acid phosphatase/Vanadium-dependent haloperoxidase"/>
    <property type="match status" value="1"/>
</dbReference>
<dbReference type="InterPro" id="IPR036938">
    <property type="entry name" value="PAP2/HPO_sf"/>
</dbReference>
<dbReference type="CDD" id="cd03394">
    <property type="entry name" value="PAP2_like_5"/>
    <property type="match status" value="1"/>
</dbReference>
<dbReference type="Gene3D" id="1.20.144.10">
    <property type="entry name" value="Phosphatidic acid phosphatase type 2/haloperoxidase"/>
    <property type="match status" value="1"/>
</dbReference>
<evidence type="ECO:0000313" key="4">
    <source>
        <dbReference type="Proteomes" id="UP000244189"/>
    </source>
</evidence>
<organism evidence="3 4">
    <name type="scientific">Sphingomonas aurantiaca</name>
    <dbReference type="NCBI Taxonomy" id="185949"/>
    <lineage>
        <taxon>Bacteria</taxon>
        <taxon>Pseudomonadati</taxon>
        <taxon>Pseudomonadota</taxon>
        <taxon>Alphaproteobacteria</taxon>
        <taxon>Sphingomonadales</taxon>
        <taxon>Sphingomonadaceae</taxon>
        <taxon>Sphingomonas</taxon>
    </lineage>
</organism>
<accession>A0A2T5GKQ9</accession>
<sequence length="181" mass="18734">MRFRIAAAALAVVVPVTCASPATASPKGWADASDIGRDLLVGAALGVPAIQGDWRGDLEAGGSMLVAGGTTFALKELIHERRPDRSDDKSFPSGHTSVSFAAAASLEKRYGWEAGLPALLVASFVGVARVRADKHYVHDVLAGAVIGGASGFLLTVRHDDRVRLTPWAGSGGGGIDVAMRF</sequence>
<dbReference type="InterPro" id="IPR000326">
    <property type="entry name" value="PAP2/HPO"/>
</dbReference>
<dbReference type="PANTHER" id="PTHR14969:SF13">
    <property type="entry name" value="AT30094P"/>
    <property type="match status" value="1"/>
</dbReference>
<comment type="caution">
    <text evidence="3">The sequence shown here is derived from an EMBL/GenBank/DDBJ whole genome shotgun (WGS) entry which is preliminary data.</text>
</comment>
<proteinExistence type="predicted"/>
<feature type="chain" id="PRO_5015432897" evidence="1">
    <location>
        <begin position="25"/>
        <end position="181"/>
    </location>
</feature>